<accession>A0AAD5Y7Q0</accession>
<reference evidence="3" key="1">
    <citation type="submission" date="2020-05" db="EMBL/GenBank/DDBJ databases">
        <title>Phylogenomic resolution of chytrid fungi.</title>
        <authorList>
            <person name="Stajich J.E."/>
            <person name="Amses K."/>
            <person name="Simmons R."/>
            <person name="Seto K."/>
            <person name="Myers J."/>
            <person name="Bonds A."/>
            <person name="Quandt C.A."/>
            <person name="Barry K."/>
            <person name="Liu P."/>
            <person name="Grigoriev I."/>
            <person name="Longcore J.E."/>
            <person name="James T.Y."/>
        </authorList>
    </citation>
    <scope>NUCLEOTIDE SEQUENCE</scope>
    <source>
        <strain evidence="3">PLAUS21</strain>
    </source>
</reference>
<dbReference type="AlphaFoldDB" id="A0AAD5Y7Q0"/>
<keyword evidence="1" id="KW-0175">Coiled coil</keyword>
<organism evidence="3 4">
    <name type="scientific">Boothiomyces macroporosus</name>
    <dbReference type="NCBI Taxonomy" id="261099"/>
    <lineage>
        <taxon>Eukaryota</taxon>
        <taxon>Fungi</taxon>
        <taxon>Fungi incertae sedis</taxon>
        <taxon>Chytridiomycota</taxon>
        <taxon>Chytridiomycota incertae sedis</taxon>
        <taxon>Chytridiomycetes</taxon>
        <taxon>Rhizophydiales</taxon>
        <taxon>Terramycetaceae</taxon>
        <taxon>Boothiomyces</taxon>
    </lineage>
</organism>
<dbReference type="EMBL" id="JADGKB010000045">
    <property type="protein sequence ID" value="KAJ3256872.1"/>
    <property type="molecule type" value="Genomic_DNA"/>
</dbReference>
<name>A0AAD5Y7Q0_9FUNG</name>
<comment type="caution">
    <text evidence="3">The sequence shown here is derived from an EMBL/GenBank/DDBJ whole genome shotgun (WGS) entry which is preliminary data.</text>
</comment>
<feature type="compositionally biased region" description="Basic and acidic residues" evidence="2">
    <location>
        <begin position="259"/>
        <end position="272"/>
    </location>
</feature>
<evidence type="ECO:0000256" key="2">
    <source>
        <dbReference type="SAM" id="MobiDB-lite"/>
    </source>
</evidence>
<dbReference type="Proteomes" id="UP001210925">
    <property type="component" value="Unassembled WGS sequence"/>
</dbReference>
<evidence type="ECO:0000256" key="1">
    <source>
        <dbReference type="SAM" id="Coils"/>
    </source>
</evidence>
<gene>
    <name evidence="3" type="ORF">HK103_005116</name>
</gene>
<keyword evidence="4" id="KW-1185">Reference proteome</keyword>
<evidence type="ECO:0000313" key="4">
    <source>
        <dbReference type="Proteomes" id="UP001210925"/>
    </source>
</evidence>
<feature type="region of interest" description="Disordered" evidence="2">
    <location>
        <begin position="220"/>
        <end position="243"/>
    </location>
</feature>
<feature type="region of interest" description="Disordered" evidence="2">
    <location>
        <begin position="429"/>
        <end position="458"/>
    </location>
</feature>
<sequence length="739" mass="84368">MDKLLDSLSKQEDLQDTLVQTQLQTLYLKQQELQALAEKLAQLENTQMTQEQANQIQQETLRMKQKLEFFNTESSTTLQIDEEQFDGTITTAGAGQEMEEDAILDQLLNDSVVREKLTQLRQQSLELNYLEDQLANLKMLKQKMKEKQEILSQVSEENMEESLKKLSHENIESELERSEQAYQEFQNLKHDAHQHELDNEHQELLTLINAMSKHLESLEEQQMEIQNQAEQTEEPPAKNPTDDGAAIEQLMTRLFEASVKESEEQSKPHPAMELEDGEVQETIDPPLQQNEDDEDEKTLEGTYLKIQFAIEQISQQIKEVKDSERLIQTEKERSYYDLVLGKLQSQLQELVDIQNKISMYRNILTEDEKFYIAQDDLRQAVAEEIPPPVAKEAWSEHQDQKPPLPKTAESVIATKKKCCCKKESNSSVETSTSIESEIPKAPHSTPLPESLSETTATEEVLKSTSTFLPVEEPCVIKSPSAVQDKVYHELFEFKTKLSKPSSRAASVTTNTPETPRLRKLFAKHKDEIYRNAASVVSAFETKPHFILSLFKKLKLLANSESALQQIQLLVDDLVEHLDDEEESEIECVPSKSETRESAKNSQQAHIHLSNQTHIASLVIGQPHLLSFDEKIIKELTLHVNSIIYSQLTTPAYGHALCDSDSALELIERYRPMLHATLVGYTGKEVLSNWLRMVKDINRFIDKVFDWESPENDCGNENPLEVLNRGNSCLKSVSGFTLAH</sequence>
<feature type="coiled-coil region" evidence="1">
    <location>
        <begin position="26"/>
        <end position="53"/>
    </location>
</feature>
<feature type="region of interest" description="Disordered" evidence="2">
    <location>
        <begin position="259"/>
        <end position="279"/>
    </location>
</feature>
<proteinExistence type="predicted"/>
<protein>
    <submittedName>
        <fullName evidence="3">Uncharacterized protein</fullName>
    </submittedName>
</protein>
<evidence type="ECO:0000313" key="3">
    <source>
        <dbReference type="EMBL" id="KAJ3256872.1"/>
    </source>
</evidence>